<proteinExistence type="predicted"/>
<gene>
    <name evidence="1" type="ORF">PoMZ_09484</name>
</gene>
<protein>
    <submittedName>
        <fullName evidence="1">Uncharacterized protein</fullName>
    </submittedName>
</protein>
<accession>A0A4P7N1S4</accession>
<evidence type="ECO:0000313" key="2">
    <source>
        <dbReference type="Proteomes" id="UP000294847"/>
    </source>
</evidence>
<reference evidence="1 2" key="1">
    <citation type="journal article" date="2019" name="Mol. Biol. Evol.">
        <title>Blast fungal genomes show frequent chromosomal changes, gene gains and losses, and effector gene turnover.</title>
        <authorList>
            <person name="Gomez Luciano L.B."/>
            <person name="Jason Tsai I."/>
            <person name="Chuma I."/>
            <person name="Tosa Y."/>
            <person name="Chen Y.H."/>
            <person name="Li J.Y."/>
            <person name="Li M.Y."/>
            <person name="Jade Lu M.Y."/>
            <person name="Nakayashiki H."/>
            <person name="Li W.H."/>
        </authorList>
    </citation>
    <scope>NUCLEOTIDE SEQUENCE [LARGE SCALE GENOMIC DNA]</scope>
    <source>
        <strain evidence="1">MZ5-1-6</strain>
    </source>
</reference>
<evidence type="ECO:0000313" key="1">
    <source>
        <dbReference type="EMBL" id="QBZ53794.1"/>
    </source>
</evidence>
<dbReference type="EMBL" id="CP034204">
    <property type="protein sequence ID" value="QBZ53794.1"/>
    <property type="molecule type" value="Genomic_DNA"/>
</dbReference>
<dbReference type="Proteomes" id="UP000294847">
    <property type="component" value="Chromosome 1"/>
</dbReference>
<sequence length="138" mass="15704">MAPKLAIFFFLTFTLIHRVLLGKSKQVGENVGSQKEEAHQQPLMRQHCTTSKRQLRERQMIGRRSSQLGSTVCLFELQSARHSKAIGSLDLGRNCVTHNKPQLLLRGPGIQAIATKFAHVRDKEQINSGHFSYFHLRK</sequence>
<name>A0A4P7N1S4_PYROR</name>
<organism evidence="1 2">
    <name type="scientific">Pyricularia oryzae</name>
    <name type="common">Rice blast fungus</name>
    <name type="synonym">Magnaporthe oryzae</name>
    <dbReference type="NCBI Taxonomy" id="318829"/>
    <lineage>
        <taxon>Eukaryota</taxon>
        <taxon>Fungi</taxon>
        <taxon>Dikarya</taxon>
        <taxon>Ascomycota</taxon>
        <taxon>Pezizomycotina</taxon>
        <taxon>Sordariomycetes</taxon>
        <taxon>Sordariomycetidae</taxon>
        <taxon>Magnaporthales</taxon>
        <taxon>Pyriculariaceae</taxon>
        <taxon>Pyricularia</taxon>
    </lineage>
</organism>
<dbReference type="AlphaFoldDB" id="A0A4P7N1S4"/>